<dbReference type="Proteomes" id="UP001301958">
    <property type="component" value="Unassembled WGS sequence"/>
</dbReference>
<protein>
    <submittedName>
        <fullName evidence="2">Uncharacterized protein</fullName>
    </submittedName>
</protein>
<dbReference type="AlphaFoldDB" id="A0AAN7BWX3"/>
<comment type="caution">
    <text evidence="2">The sequence shown here is derived from an EMBL/GenBank/DDBJ whole genome shotgun (WGS) entry which is preliminary data.</text>
</comment>
<accession>A0AAN7BWX3</accession>
<evidence type="ECO:0000313" key="2">
    <source>
        <dbReference type="EMBL" id="KAK4230906.1"/>
    </source>
</evidence>
<organism evidence="2 3">
    <name type="scientific">Podospora fimiseda</name>
    <dbReference type="NCBI Taxonomy" id="252190"/>
    <lineage>
        <taxon>Eukaryota</taxon>
        <taxon>Fungi</taxon>
        <taxon>Dikarya</taxon>
        <taxon>Ascomycota</taxon>
        <taxon>Pezizomycotina</taxon>
        <taxon>Sordariomycetes</taxon>
        <taxon>Sordariomycetidae</taxon>
        <taxon>Sordariales</taxon>
        <taxon>Podosporaceae</taxon>
        <taxon>Podospora</taxon>
    </lineage>
</organism>
<keyword evidence="1" id="KW-0472">Membrane</keyword>
<reference evidence="2" key="2">
    <citation type="submission" date="2023-05" db="EMBL/GenBank/DDBJ databases">
        <authorList>
            <consortium name="Lawrence Berkeley National Laboratory"/>
            <person name="Steindorff A."/>
            <person name="Hensen N."/>
            <person name="Bonometti L."/>
            <person name="Westerberg I."/>
            <person name="Brannstrom I.O."/>
            <person name="Guillou S."/>
            <person name="Cros-Aarteil S."/>
            <person name="Calhoun S."/>
            <person name="Haridas S."/>
            <person name="Kuo A."/>
            <person name="Mondo S."/>
            <person name="Pangilinan J."/>
            <person name="Riley R."/>
            <person name="Labutti K."/>
            <person name="Andreopoulos B."/>
            <person name="Lipzen A."/>
            <person name="Chen C."/>
            <person name="Yanf M."/>
            <person name="Daum C."/>
            <person name="Ng V."/>
            <person name="Clum A."/>
            <person name="Ohm R."/>
            <person name="Martin F."/>
            <person name="Silar P."/>
            <person name="Natvig D."/>
            <person name="Lalanne C."/>
            <person name="Gautier V."/>
            <person name="Ament-Velasquez S.L."/>
            <person name="Kruys A."/>
            <person name="Hutchinson M.I."/>
            <person name="Powell A.J."/>
            <person name="Barry K."/>
            <person name="Miller A.N."/>
            <person name="Grigoriev I.V."/>
            <person name="Debuchy R."/>
            <person name="Gladieux P."/>
            <person name="Thoren M.H."/>
            <person name="Johannesson H."/>
        </authorList>
    </citation>
    <scope>NUCLEOTIDE SEQUENCE</scope>
    <source>
        <strain evidence="2">CBS 990.96</strain>
    </source>
</reference>
<sequence>MTLFFSFSFLFHLPFFCLGLLFFLYLLYFSRGVGEKIERKSERKGTCSMELIQAFPHPWFVYFSHGAWRVPNRVQENIFFKHDDETSPIPSI</sequence>
<proteinExistence type="predicted"/>
<keyword evidence="1" id="KW-0812">Transmembrane</keyword>
<keyword evidence="3" id="KW-1185">Reference proteome</keyword>
<gene>
    <name evidence="2" type="ORF">QBC38DRAFT_468290</name>
</gene>
<keyword evidence="1" id="KW-1133">Transmembrane helix</keyword>
<evidence type="ECO:0000313" key="3">
    <source>
        <dbReference type="Proteomes" id="UP001301958"/>
    </source>
</evidence>
<name>A0AAN7BWX3_9PEZI</name>
<reference evidence="2" key="1">
    <citation type="journal article" date="2023" name="Mol. Phylogenet. Evol.">
        <title>Genome-scale phylogeny and comparative genomics of the fungal order Sordariales.</title>
        <authorList>
            <person name="Hensen N."/>
            <person name="Bonometti L."/>
            <person name="Westerberg I."/>
            <person name="Brannstrom I.O."/>
            <person name="Guillou S."/>
            <person name="Cros-Aarteil S."/>
            <person name="Calhoun S."/>
            <person name="Haridas S."/>
            <person name="Kuo A."/>
            <person name="Mondo S."/>
            <person name="Pangilinan J."/>
            <person name="Riley R."/>
            <person name="LaButti K."/>
            <person name="Andreopoulos B."/>
            <person name="Lipzen A."/>
            <person name="Chen C."/>
            <person name="Yan M."/>
            <person name="Daum C."/>
            <person name="Ng V."/>
            <person name="Clum A."/>
            <person name="Steindorff A."/>
            <person name="Ohm R.A."/>
            <person name="Martin F."/>
            <person name="Silar P."/>
            <person name="Natvig D.O."/>
            <person name="Lalanne C."/>
            <person name="Gautier V."/>
            <person name="Ament-Velasquez S.L."/>
            <person name="Kruys A."/>
            <person name="Hutchinson M.I."/>
            <person name="Powell A.J."/>
            <person name="Barry K."/>
            <person name="Miller A.N."/>
            <person name="Grigoriev I.V."/>
            <person name="Debuchy R."/>
            <person name="Gladieux P."/>
            <person name="Hiltunen Thoren M."/>
            <person name="Johannesson H."/>
        </authorList>
    </citation>
    <scope>NUCLEOTIDE SEQUENCE</scope>
    <source>
        <strain evidence="2">CBS 990.96</strain>
    </source>
</reference>
<evidence type="ECO:0000256" key="1">
    <source>
        <dbReference type="SAM" id="Phobius"/>
    </source>
</evidence>
<feature type="transmembrane region" description="Helical" evidence="1">
    <location>
        <begin position="6"/>
        <end position="29"/>
    </location>
</feature>
<dbReference type="EMBL" id="MU865296">
    <property type="protein sequence ID" value="KAK4230906.1"/>
    <property type="molecule type" value="Genomic_DNA"/>
</dbReference>